<organism evidence="1 2">
    <name type="scientific">Trachymyrmex septentrionalis</name>
    <dbReference type="NCBI Taxonomy" id="34720"/>
    <lineage>
        <taxon>Eukaryota</taxon>
        <taxon>Metazoa</taxon>
        <taxon>Ecdysozoa</taxon>
        <taxon>Arthropoda</taxon>
        <taxon>Hexapoda</taxon>
        <taxon>Insecta</taxon>
        <taxon>Pterygota</taxon>
        <taxon>Neoptera</taxon>
        <taxon>Endopterygota</taxon>
        <taxon>Hymenoptera</taxon>
        <taxon>Apocrita</taxon>
        <taxon>Aculeata</taxon>
        <taxon>Formicoidea</taxon>
        <taxon>Formicidae</taxon>
        <taxon>Myrmicinae</taxon>
        <taxon>Trachymyrmex</taxon>
    </lineage>
</organism>
<evidence type="ECO:0000313" key="1">
    <source>
        <dbReference type="EMBL" id="KYN33421.1"/>
    </source>
</evidence>
<protein>
    <submittedName>
        <fullName evidence="1">Uncharacterized protein</fullName>
    </submittedName>
</protein>
<sequence>IWWLVGADALEQPNSLPLAQLRPNFVGIMTANLTAQKAYGCFQDEPEPRADVSA</sequence>
<evidence type="ECO:0000313" key="2">
    <source>
        <dbReference type="Proteomes" id="UP000078541"/>
    </source>
</evidence>
<feature type="non-terminal residue" evidence="1">
    <location>
        <position position="1"/>
    </location>
</feature>
<dbReference type="AlphaFoldDB" id="A0A195EZ64"/>
<dbReference type="EMBL" id="KQ981905">
    <property type="protein sequence ID" value="KYN33421.1"/>
    <property type="molecule type" value="Genomic_DNA"/>
</dbReference>
<name>A0A195EZ64_9HYME</name>
<accession>A0A195EZ64</accession>
<keyword evidence="2" id="KW-1185">Reference proteome</keyword>
<reference evidence="1 2" key="1">
    <citation type="submission" date="2016-03" db="EMBL/GenBank/DDBJ databases">
        <title>Trachymyrmex septentrionalis WGS genome.</title>
        <authorList>
            <person name="Nygaard S."/>
            <person name="Hu H."/>
            <person name="Boomsma J."/>
            <person name="Zhang G."/>
        </authorList>
    </citation>
    <scope>NUCLEOTIDE SEQUENCE [LARGE SCALE GENOMIC DNA]</scope>
    <source>
        <strain evidence="1">Tsep2-gDNA-1</strain>
        <tissue evidence="1">Whole body</tissue>
    </source>
</reference>
<dbReference type="Proteomes" id="UP000078541">
    <property type="component" value="Unassembled WGS sequence"/>
</dbReference>
<proteinExistence type="predicted"/>
<gene>
    <name evidence="1" type="ORF">ALC56_12133</name>
</gene>